<proteinExistence type="predicted"/>
<feature type="transmembrane region" description="Helical" evidence="1">
    <location>
        <begin position="249"/>
        <end position="279"/>
    </location>
</feature>
<dbReference type="OrthoDB" id="198399at2"/>
<keyword evidence="1" id="KW-1133">Transmembrane helix</keyword>
<gene>
    <name evidence="3" type="ORF">SAMN05216389_105160</name>
</gene>
<feature type="transmembrane region" description="Helical" evidence="1">
    <location>
        <begin position="20"/>
        <end position="37"/>
    </location>
</feature>
<dbReference type="PROSITE" id="PS50106">
    <property type="entry name" value="PDZ"/>
    <property type="match status" value="1"/>
</dbReference>
<evidence type="ECO:0000256" key="1">
    <source>
        <dbReference type="SAM" id="Phobius"/>
    </source>
</evidence>
<evidence type="ECO:0000259" key="2">
    <source>
        <dbReference type="PROSITE" id="PS50106"/>
    </source>
</evidence>
<dbReference type="InterPro" id="IPR001478">
    <property type="entry name" value="PDZ"/>
</dbReference>
<accession>A0A1I0BSR9</accession>
<dbReference type="SMART" id="SM00228">
    <property type="entry name" value="PDZ"/>
    <property type="match status" value="1"/>
</dbReference>
<dbReference type="STRING" id="930131.SAMN05216389_105160"/>
<feature type="transmembrane region" description="Helical" evidence="1">
    <location>
        <begin position="110"/>
        <end position="128"/>
    </location>
</feature>
<keyword evidence="1" id="KW-0472">Membrane</keyword>
<keyword evidence="1" id="KW-0812">Transmembrane</keyword>
<dbReference type="Proteomes" id="UP000198618">
    <property type="component" value="Unassembled WGS sequence"/>
</dbReference>
<evidence type="ECO:0000313" key="4">
    <source>
        <dbReference type="Proteomes" id="UP000198618"/>
    </source>
</evidence>
<dbReference type="AlphaFoldDB" id="A0A1I0BSR9"/>
<feature type="transmembrane region" description="Helical" evidence="1">
    <location>
        <begin position="189"/>
        <end position="211"/>
    </location>
</feature>
<feature type="transmembrane region" description="Helical" evidence="1">
    <location>
        <begin position="85"/>
        <end position="103"/>
    </location>
</feature>
<sequence length="391" mass="44228">MVESWLIEVVKGIGRVFLNPLLYWVFLLMTLVGYRRIKRDRLNFGVKVFNLFSEWKDTWLASMLFGLFISLLMVGVGFVFSYETLILLSVVVILLSLFLRFGLLSASYSIGITYLLLLLMPTVMEYQTLINKGLFSEANFTGLSILMGLFLIFEAQQLRKTDRNETFPELIRSSRGAWIGQHRIKKLSVIPFFTLVPAGLITPFAPYWPYITIGGEAYSLILIPFLIGFEHLVKGSLPHEAGVRIAKAVFVLALLVTAIAIGSVFISWLSIVAIVVGIIGREIINYRHRIQDNGNQPYFRQVDNGLQILSIIPGSPADRLNILIGEMITKVNGQKVSTEKQFYEALQETGAFFKMEVIDDAGEVRFVQSALYEGDHHELGLIFITKPYRNK</sequence>
<feature type="transmembrane region" description="Helical" evidence="1">
    <location>
        <begin position="134"/>
        <end position="153"/>
    </location>
</feature>
<dbReference type="InterPro" id="IPR036034">
    <property type="entry name" value="PDZ_sf"/>
</dbReference>
<dbReference type="InterPro" id="IPR041489">
    <property type="entry name" value="PDZ_6"/>
</dbReference>
<evidence type="ECO:0000313" key="3">
    <source>
        <dbReference type="EMBL" id="SET09946.1"/>
    </source>
</evidence>
<reference evidence="3 4" key="1">
    <citation type="submission" date="2016-10" db="EMBL/GenBank/DDBJ databases">
        <authorList>
            <person name="de Groot N.N."/>
        </authorList>
    </citation>
    <scope>NUCLEOTIDE SEQUENCE [LARGE SCALE GENOMIC DNA]</scope>
    <source>
        <strain evidence="3 4">IBRC-M 10780</strain>
    </source>
</reference>
<name>A0A1I0BSR9_9BACI</name>
<feature type="domain" description="PDZ" evidence="2">
    <location>
        <begin position="277"/>
        <end position="361"/>
    </location>
</feature>
<keyword evidence="4" id="KW-1185">Reference proteome</keyword>
<dbReference type="EMBL" id="FOHE01000005">
    <property type="protein sequence ID" value="SET09946.1"/>
    <property type="molecule type" value="Genomic_DNA"/>
</dbReference>
<organism evidence="3 4">
    <name type="scientific">Oceanobacillus limi</name>
    <dbReference type="NCBI Taxonomy" id="930131"/>
    <lineage>
        <taxon>Bacteria</taxon>
        <taxon>Bacillati</taxon>
        <taxon>Bacillota</taxon>
        <taxon>Bacilli</taxon>
        <taxon>Bacillales</taxon>
        <taxon>Bacillaceae</taxon>
        <taxon>Oceanobacillus</taxon>
    </lineage>
</organism>
<dbReference type="Pfam" id="PF17820">
    <property type="entry name" value="PDZ_6"/>
    <property type="match status" value="1"/>
</dbReference>
<dbReference type="Gene3D" id="2.30.42.10">
    <property type="match status" value="1"/>
</dbReference>
<protein>
    <recommendedName>
        <fullName evidence="2">PDZ domain-containing protein</fullName>
    </recommendedName>
</protein>
<dbReference type="SUPFAM" id="SSF50156">
    <property type="entry name" value="PDZ domain-like"/>
    <property type="match status" value="1"/>
</dbReference>
<feature type="transmembrane region" description="Helical" evidence="1">
    <location>
        <begin position="58"/>
        <end position="79"/>
    </location>
</feature>